<feature type="non-terminal residue" evidence="6">
    <location>
        <position position="1"/>
    </location>
</feature>
<dbReference type="GO" id="GO:0016020">
    <property type="term" value="C:membrane"/>
    <property type="evidence" value="ECO:0007669"/>
    <property type="project" value="UniProtKB-SubCell"/>
</dbReference>
<dbReference type="Proteomes" id="UP000521525">
    <property type="component" value="Unassembled WGS sequence"/>
</dbReference>
<gene>
    <name evidence="6" type="primary">Pqlc3</name>
    <name evidence="6" type="ORF">AGEPHO_R03610</name>
</gene>
<reference evidence="6 7" key="1">
    <citation type="submission" date="2019-09" db="EMBL/GenBank/DDBJ databases">
        <title>Bird 10,000 Genomes (B10K) Project - Family phase.</title>
        <authorList>
            <person name="Zhang G."/>
        </authorList>
    </citation>
    <scope>NUCLEOTIDE SEQUENCE [LARGE SCALE GENOMIC DNA]</scope>
    <source>
        <strain evidence="6">OUT-0050</strain>
        <tissue evidence="6">Muscle</tissue>
    </source>
</reference>
<evidence type="ECO:0000313" key="7">
    <source>
        <dbReference type="Proteomes" id="UP000521525"/>
    </source>
</evidence>
<keyword evidence="3 5" id="KW-1133">Transmembrane helix</keyword>
<feature type="transmembrane region" description="Helical" evidence="5">
    <location>
        <begin position="42"/>
        <end position="61"/>
    </location>
</feature>
<dbReference type="PANTHER" id="PTHR12226:SF3">
    <property type="entry name" value="SOLUTE CARRIER FAMILY 66 MEMBER 3"/>
    <property type="match status" value="1"/>
</dbReference>
<name>A0A7K7JZM7_AGEPH</name>
<sequence length="213" mass="24083">MAPGLLDLVHLTTWAVCAVIKLPQLVAVLRAGSAWGLSVSSLLLELAGLLVFLRYQIYYGYPLETYLEFPVVIAQDVILLSCIMHFSGKVRRACFYALVYWVGWYMITLQKWIIDLAMNLCTLISAASKLVQLQHLWETKDAGQASALTWGMSVYASAGELQTTCVVTAVDFFDLCLQYFFSLLVLIRFIVMLILNIWVTATILHYRKIKKTD</sequence>
<keyword evidence="7" id="KW-1185">Reference proteome</keyword>
<proteinExistence type="predicted"/>
<evidence type="ECO:0000256" key="4">
    <source>
        <dbReference type="ARBA" id="ARBA00023136"/>
    </source>
</evidence>
<organism evidence="6 7">
    <name type="scientific">Agelaius phoeniceus</name>
    <name type="common">Red-winged blackbird</name>
    <name type="synonym">Oriolus phoeniceus</name>
    <dbReference type="NCBI Taxonomy" id="39638"/>
    <lineage>
        <taxon>Eukaryota</taxon>
        <taxon>Metazoa</taxon>
        <taxon>Chordata</taxon>
        <taxon>Craniata</taxon>
        <taxon>Vertebrata</taxon>
        <taxon>Euteleostomi</taxon>
        <taxon>Archelosauria</taxon>
        <taxon>Archosauria</taxon>
        <taxon>Dinosauria</taxon>
        <taxon>Saurischia</taxon>
        <taxon>Theropoda</taxon>
        <taxon>Coelurosauria</taxon>
        <taxon>Aves</taxon>
        <taxon>Neognathae</taxon>
        <taxon>Neoaves</taxon>
        <taxon>Telluraves</taxon>
        <taxon>Australaves</taxon>
        <taxon>Passeriformes</taxon>
        <taxon>Passeroidea</taxon>
        <taxon>Icteridae</taxon>
        <taxon>Agelaius</taxon>
    </lineage>
</organism>
<dbReference type="Pfam" id="PF04193">
    <property type="entry name" value="PQ-loop"/>
    <property type="match status" value="1"/>
</dbReference>
<feature type="transmembrane region" description="Helical" evidence="5">
    <location>
        <begin position="179"/>
        <end position="204"/>
    </location>
</feature>
<evidence type="ECO:0000256" key="2">
    <source>
        <dbReference type="ARBA" id="ARBA00022692"/>
    </source>
</evidence>
<evidence type="ECO:0000256" key="3">
    <source>
        <dbReference type="ARBA" id="ARBA00022989"/>
    </source>
</evidence>
<feature type="non-terminal residue" evidence="6">
    <location>
        <position position="213"/>
    </location>
</feature>
<dbReference type="PANTHER" id="PTHR12226">
    <property type="entry name" value="MANNOSE-P-DOLICHOL UTILIZATION DEFECT 1 LEC35 -RELATED"/>
    <property type="match status" value="1"/>
</dbReference>
<dbReference type="InterPro" id="IPR016817">
    <property type="entry name" value="MannP-dilichol_defect-1"/>
</dbReference>
<comment type="caution">
    <text evidence="6">The sequence shown here is derived from an EMBL/GenBank/DDBJ whole genome shotgun (WGS) entry which is preliminary data.</text>
</comment>
<evidence type="ECO:0000313" key="6">
    <source>
        <dbReference type="EMBL" id="NWZ11883.1"/>
    </source>
</evidence>
<keyword evidence="2 5" id="KW-0812">Transmembrane</keyword>
<dbReference type="EMBL" id="VZSP01001480">
    <property type="protein sequence ID" value="NWZ11883.1"/>
    <property type="molecule type" value="Genomic_DNA"/>
</dbReference>
<dbReference type="InterPro" id="IPR006603">
    <property type="entry name" value="PQ-loop_rpt"/>
</dbReference>
<comment type="subcellular location">
    <subcellularLocation>
        <location evidence="1">Membrane</location>
        <topology evidence="1">Multi-pass membrane protein</topology>
    </subcellularLocation>
</comment>
<evidence type="ECO:0000256" key="5">
    <source>
        <dbReference type="SAM" id="Phobius"/>
    </source>
</evidence>
<evidence type="ECO:0000256" key="1">
    <source>
        <dbReference type="ARBA" id="ARBA00004141"/>
    </source>
</evidence>
<dbReference type="AlphaFoldDB" id="A0A7K7JZM7"/>
<feature type="transmembrane region" description="Helical" evidence="5">
    <location>
        <begin position="93"/>
        <end position="113"/>
    </location>
</feature>
<keyword evidence="4 5" id="KW-0472">Membrane</keyword>
<accession>A0A7K7JZM7</accession>
<protein>
    <submittedName>
        <fullName evidence="6">PQLC3 protein</fullName>
    </submittedName>
</protein>